<feature type="region of interest" description="Disordered" evidence="1">
    <location>
        <begin position="1"/>
        <end position="67"/>
    </location>
</feature>
<reference evidence="2 3" key="1">
    <citation type="journal article" date="2022" name="bioRxiv">
        <title>Genomics of Preaxostyla Flagellates Illuminates Evolutionary Transitions and the Path Towards Mitochondrial Loss.</title>
        <authorList>
            <person name="Novak L.V.F."/>
            <person name="Treitli S.C."/>
            <person name="Pyrih J."/>
            <person name="Halakuc P."/>
            <person name="Pipaliya S.V."/>
            <person name="Vacek V."/>
            <person name="Brzon O."/>
            <person name="Soukal P."/>
            <person name="Eme L."/>
            <person name="Dacks J.B."/>
            <person name="Karnkowska A."/>
            <person name="Elias M."/>
            <person name="Hampl V."/>
        </authorList>
    </citation>
    <scope>NUCLEOTIDE SEQUENCE [LARGE SCALE GENOMIC DNA]</scope>
    <source>
        <strain evidence="2">NAU3</strain>
        <tissue evidence="2">Gut</tissue>
    </source>
</reference>
<sequence length="67" mass="7227">MCPKTSDEKEVEGEVLAEWSTKRAPPFPVAGQDTNDVSEIVRVPEVTTATGSGPPSPFDEHDENKEG</sequence>
<feature type="compositionally biased region" description="Basic and acidic residues" evidence="1">
    <location>
        <begin position="58"/>
        <end position="67"/>
    </location>
</feature>
<evidence type="ECO:0000256" key="1">
    <source>
        <dbReference type="SAM" id="MobiDB-lite"/>
    </source>
</evidence>
<accession>A0ABQ9XPI6</accession>
<protein>
    <submittedName>
        <fullName evidence="2">Uncharacterized protein</fullName>
    </submittedName>
</protein>
<gene>
    <name evidence="2" type="ORF">BLNAU_10660</name>
</gene>
<dbReference type="Proteomes" id="UP001281761">
    <property type="component" value="Unassembled WGS sequence"/>
</dbReference>
<evidence type="ECO:0000313" key="3">
    <source>
        <dbReference type="Proteomes" id="UP001281761"/>
    </source>
</evidence>
<comment type="caution">
    <text evidence="2">The sequence shown here is derived from an EMBL/GenBank/DDBJ whole genome shotgun (WGS) entry which is preliminary data.</text>
</comment>
<keyword evidence="3" id="KW-1185">Reference proteome</keyword>
<evidence type="ECO:0000313" key="2">
    <source>
        <dbReference type="EMBL" id="KAK2954328.1"/>
    </source>
</evidence>
<organism evidence="2 3">
    <name type="scientific">Blattamonas nauphoetae</name>
    <dbReference type="NCBI Taxonomy" id="2049346"/>
    <lineage>
        <taxon>Eukaryota</taxon>
        <taxon>Metamonada</taxon>
        <taxon>Preaxostyla</taxon>
        <taxon>Oxymonadida</taxon>
        <taxon>Blattamonas</taxon>
    </lineage>
</organism>
<dbReference type="EMBL" id="JARBJD010000079">
    <property type="protein sequence ID" value="KAK2954328.1"/>
    <property type="molecule type" value="Genomic_DNA"/>
</dbReference>
<proteinExistence type="predicted"/>
<name>A0ABQ9XPI6_9EUKA</name>